<keyword evidence="1" id="KW-1133">Transmembrane helix</keyword>
<keyword evidence="1" id="KW-0812">Transmembrane</keyword>
<gene>
    <name evidence="3" type="ORF">QYB95_15655</name>
</gene>
<accession>A0ABT8GUD9</accession>
<dbReference type="InterPro" id="IPR052710">
    <property type="entry name" value="CAAX_protease"/>
</dbReference>
<dbReference type="Proteomes" id="UP001172743">
    <property type="component" value="Unassembled WGS sequence"/>
</dbReference>
<evidence type="ECO:0000256" key="1">
    <source>
        <dbReference type="SAM" id="Phobius"/>
    </source>
</evidence>
<feature type="transmembrane region" description="Helical" evidence="1">
    <location>
        <begin position="130"/>
        <end position="151"/>
    </location>
</feature>
<reference evidence="3" key="1">
    <citation type="submission" date="2023-07" db="EMBL/GenBank/DDBJ databases">
        <title>Ureibacillus sp. isolated from freshwater well.</title>
        <authorList>
            <person name="Kirdat K."/>
            <person name="Bhatt A."/>
            <person name="Teware R."/>
            <person name="Bhavsar Y."/>
            <person name="Yadav A."/>
        </authorList>
    </citation>
    <scope>NUCLEOTIDE SEQUENCE</scope>
    <source>
        <strain evidence="3">BA0131</strain>
    </source>
</reference>
<feature type="transmembrane region" description="Helical" evidence="1">
    <location>
        <begin position="171"/>
        <end position="204"/>
    </location>
</feature>
<dbReference type="InterPro" id="IPR003675">
    <property type="entry name" value="Rce1/LyrA-like_dom"/>
</dbReference>
<dbReference type="RefSeq" id="WP_301139307.1">
    <property type="nucleotide sequence ID" value="NZ_JAUHTQ010000014.1"/>
</dbReference>
<feature type="transmembrane region" description="Helical" evidence="1">
    <location>
        <begin position="211"/>
        <end position="230"/>
    </location>
</feature>
<organism evidence="3 4">
    <name type="scientific">Ureibacillus aquaedulcis</name>
    <dbReference type="NCBI Taxonomy" id="3058421"/>
    <lineage>
        <taxon>Bacteria</taxon>
        <taxon>Bacillati</taxon>
        <taxon>Bacillota</taxon>
        <taxon>Bacilli</taxon>
        <taxon>Bacillales</taxon>
        <taxon>Caryophanaceae</taxon>
        <taxon>Ureibacillus</taxon>
    </lineage>
</organism>
<sequence length="236" mass="26570">MSTSTKIQTQKTAFYVLITYIVMQLSGFLLRIQPIKSFFLQFFSQDGNEEIALAGWWSTISFAIAFLVCIFLISKNKNFWNIFKGEKSSIPVAIGWGIIGFFLVFLGQTIGAIIETGLGIQQGSENTETIILLTEVAPIMILATVILGPILEELVFRRVVFGSIVQTQSFWVAGIISSIIFALIHLDFTHIILYTISGFIFAFLYYKTRRLLTSIIAHMMLNGFVTIVQMNAHLFQ</sequence>
<evidence type="ECO:0000313" key="4">
    <source>
        <dbReference type="Proteomes" id="UP001172743"/>
    </source>
</evidence>
<comment type="caution">
    <text evidence="3">The sequence shown here is derived from an EMBL/GenBank/DDBJ whole genome shotgun (WGS) entry which is preliminary data.</text>
</comment>
<evidence type="ECO:0000259" key="2">
    <source>
        <dbReference type="Pfam" id="PF02517"/>
    </source>
</evidence>
<feature type="transmembrane region" description="Helical" evidence="1">
    <location>
        <begin position="51"/>
        <end position="73"/>
    </location>
</feature>
<dbReference type="PANTHER" id="PTHR36435:SF6">
    <property type="entry name" value="ABORTIVE INFECTION PROTEIN"/>
    <property type="match status" value="1"/>
</dbReference>
<feature type="domain" description="CAAX prenyl protease 2/Lysostaphin resistance protein A-like" evidence="2">
    <location>
        <begin position="138"/>
        <end position="223"/>
    </location>
</feature>
<keyword evidence="1" id="KW-0472">Membrane</keyword>
<evidence type="ECO:0000313" key="3">
    <source>
        <dbReference type="EMBL" id="MDN4494989.1"/>
    </source>
</evidence>
<dbReference type="EMBL" id="JAUHTQ010000014">
    <property type="protein sequence ID" value="MDN4494989.1"/>
    <property type="molecule type" value="Genomic_DNA"/>
</dbReference>
<dbReference type="Pfam" id="PF02517">
    <property type="entry name" value="Rce1-like"/>
    <property type="match status" value="1"/>
</dbReference>
<feature type="transmembrane region" description="Helical" evidence="1">
    <location>
        <begin position="12"/>
        <end position="30"/>
    </location>
</feature>
<feature type="transmembrane region" description="Helical" evidence="1">
    <location>
        <begin position="93"/>
        <end position="118"/>
    </location>
</feature>
<keyword evidence="4" id="KW-1185">Reference proteome</keyword>
<protein>
    <submittedName>
        <fullName evidence="3">Type II CAAX endopeptidase family protein</fullName>
    </submittedName>
</protein>
<name>A0ABT8GUD9_9BACL</name>
<proteinExistence type="predicted"/>
<dbReference type="PANTHER" id="PTHR36435">
    <property type="entry name" value="SLR1288 PROTEIN"/>
    <property type="match status" value="1"/>
</dbReference>